<dbReference type="CDD" id="cd10719">
    <property type="entry name" value="DnaJ_zf"/>
    <property type="match status" value="1"/>
</dbReference>
<dbReference type="Gene3D" id="1.10.287.110">
    <property type="entry name" value="DnaJ domain"/>
    <property type="match status" value="1"/>
</dbReference>
<dbReference type="PROSITE" id="PS50076">
    <property type="entry name" value="DNAJ_2"/>
    <property type="match status" value="1"/>
</dbReference>
<dbReference type="InterPro" id="IPR036410">
    <property type="entry name" value="HSP_DnaJ_Cys-rich_dom_sf"/>
</dbReference>
<dbReference type="GO" id="GO:0008270">
    <property type="term" value="F:zinc ion binding"/>
    <property type="evidence" value="ECO:0007669"/>
    <property type="project" value="UniProtKB-KW"/>
</dbReference>
<dbReference type="CDD" id="cd06257">
    <property type="entry name" value="DnaJ"/>
    <property type="match status" value="1"/>
</dbReference>
<evidence type="ECO:0000259" key="8">
    <source>
        <dbReference type="PROSITE" id="PS51188"/>
    </source>
</evidence>
<dbReference type="SUPFAM" id="SSF57938">
    <property type="entry name" value="DnaJ/Hsp40 cysteine-rich domain"/>
    <property type="match status" value="1"/>
</dbReference>
<dbReference type="PROSITE" id="PS00636">
    <property type="entry name" value="DNAJ_1"/>
    <property type="match status" value="1"/>
</dbReference>
<evidence type="ECO:0000256" key="3">
    <source>
        <dbReference type="ARBA" id="ARBA00022771"/>
    </source>
</evidence>
<accession>A0A2C6LF42</accession>
<gene>
    <name evidence="9" type="ORF">CSUI_000906</name>
</gene>
<evidence type="ECO:0000256" key="6">
    <source>
        <dbReference type="SAM" id="MobiDB-lite"/>
    </source>
</evidence>
<feature type="region of interest" description="Disordered" evidence="6">
    <location>
        <begin position="396"/>
        <end position="445"/>
    </location>
</feature>
<dbReference type="Gene3D" id="2.60.260.20">
    <property type="entry name" value="Urease metallochaperone UreE, N-terminal domain"/>
    <property type="match status" value="2"/>
</dbReference>
<comment type="caution">
    <text evidence="9">The sequence shown here is derived from an EMBL/GenBank/DDBJ whole genome shotgun (WGS) entry which is preliminary data.</text>
</comment>
<sequence>MYFGGFPFGDDMRGPHGPRRTGSNKEKNNTKFYELLELDRNASVADIKKSYRKLAIKHHPDKGGDPEKFKEISRAYEVLSDAEKRRIYDEAGEEGLEGGGPASDPTDIFDLFFGGGARRATRQASKKKGEDIVSSMKVSLEQMYNGATKRMAINKDVICKTCNGVGGPADALISCSECDGHGIKVVTRQIGPMIQQTQSVCAACKGQGKTMEASKRCKSCAGKGVVKERKILEIYIEKGAKNHHKVIFRGDADERPNEIPGDVIFVLEQQWTDFDVSPMAFDCCAQDHPVFKRRNNDLFMTKKISLYESLCGFKFVVTHLDGRQLVIQSPRDVVTKPDAVQIVKGEGMPHQKNPFVKGDLFIVFEVEFPEHVAESDAKKLAQIFGKPTEAVMVNEDDPNVEIHEAQPVDPDDLRNRQQAQRAGEAYEEDDDDEHPGQQRVQCRQQ</sequence>
<feature type="region of interest" description="Disordered" evidence="6">
    <location>
        <begin position="1"/>
        <end position="28"/>
    </location>
</feature>
<protein>
    <submittedName>
        <fullName evidence="9">Family chaperone</fullName>
    </submittedName>
</protein>
<evidence type="ECO:0000256" key="5">
    <source>
        <dbReference type="PROSITE-ProRule" id="PRU00546"/>
    </source>
</evidence>
<evidence type="ECO:0000313" key="10">
    <source>
        <dbReference type="Proteomes" id="UP000221165"/>
    </source>
</evidence>
<dbReference type="GO" id="GO:0030544">
    <property type="term" value="F:Hsp70 protein binding"/>
    <property type="evidence" value="ECO:0007669"/>
    <property type="project" value="InterPro"/>
</dbReference>
<keyword evidence="1 5" id="KW-0479">Metal-binding</keyword>
<dbReference type="InterPro" id="IPR018253">
    <property type="entry name" value="DnaJ_domain_CS"/>
</dbReference>
<evidence type="ECO:0000256" key="4">
    <source>
        <dbReference type="ARBA" id="ARBA00022833"/>
    </source>
</evidence>
<evidence type="ECO:0000256" key="2">
    <source>
        <dbReference type="ARBA" id="ARBA00022737"/>
    </source>
</evidence>
<evidence type="ECO:0000313" key="9">
    <source>
        <dbReference type="EMBL" id="PHJ25236.1"/>
    </source>
</evidence>
<dbReference type="PRINTS" id="PR00625">
    <property type="entry name" value="JDOMAIN"/>
</dbReference>
<feature type="domain" description="CR-type" evidence="8">
    <location>
        <begin position="146"/>
        <end position="229"/>
    </location>
</feature>
<dbReference type="OrthoDB" id="550424at2759"/>
<keyword evidence="2" id="KW-0677">Repeat</keyword>
<dbReference type="VEuPathDB" id="ToxoDB:CSUI_000906"/>
<feature type="zinc finger region" description="CR-type" evidence="5">
    <location>
        <begin position="146"/>
        <end position="229"/>
    </location>
</feature>
<dbReference type="InterPro" id="IPR001623">
    <property type="entry name" value="DnaJ_domain"/>
</dbReference>
<dbReference type="CDD" id="cd10747">
    <property type="entry name" value="DnaJ_C"/>
    <property type="match status" value="1"/>
</dbReference>
<feature type="compositionally biased region" description="Basic and acidic residues" evidence="6">
    <location>
        <begin position="400"/>
        <end position="415"/>
    </location>
</feature>
<dbReference type="GO" id="GO:0006457">
    <property type="term" value="P:protein folding"/>
    <property type="evidence" value="ECO:0007669"/>
    <property type="project" value="InterPro"/>
</dbReference>
<dbReference type="Pfam" id="PF00226">
    <property type="entry name" value="DnaJ"/>
    <property type="match status" value="1"/>
</dbReference>
<dbReference type="EMBL" id="MIGC01000357">
    <property type="protein sequence ID" value="PHJ25236.1"/>
    <property type="molecule type" value="Genomic_DNA"/>
</dbReference>
<feature type="domain" description="J" evidence="7">
    <location>
        <begin position="31"/>
        <end position="92"/>
    </location>
</feature>
<keyword evidence="3 5" id="KW-0863">Zinc-finger</keyword>
<dbReference type="RefSeq" id="XP_067926908.1">
    <property type="nucleotide sequence ID" value="XM_068061113.1"/>
</dbReference>
<dbReference type="Pfam" id="PF01556">
    <property type="entry name" value="DnaJ_C"/>
    <property type="match status" value="2"/>
</dbReference>
<dbReference type="InterPro" id="IPR008971">
    <property type="entry name" value="HSP40/DnaJ_pept-bd"/>
</dbReference>
<dbReference type="GeneID" id="94424324"/>
<reference evidence="9 10" key="1">
    <citation type="journal article" date="2017" name="Int. J. Parasitol.">
        <title>The genome of the protozoan parasite Cystoisospora suis and a reverse vaccinology approach to identify vaccine candidates.</title>
        <authorList>
            <person name="Palmieri N."/>
            <person name="Shrestha A."/>
            <person name="Ruttkowski B."/>
            <person name="Beck T."/>
            <person name="Vogl C."/>
            <person name="Tomley F."/>
            <person name="Blake D.P."/>
            <person name="Joachim A."/>
        </authorList>
    </citation>
    <scope>NUCLEOTIDE SEQUENCE [LARGE SCALE GENOMIC DNA]</scope>
    <source>
        <strain evidence="9 10">Wien I</strain>
    </source>
</reference>
<dbReference type="SUPFAM" id="SSF46565">
    <property type="entry name" value="Chaperone J-domain"/>
    <property type="match status" value="1"/>
</dbReference>
<keyword evidence="4 5" id="KW-0862">Zinc</keyword>
<proteinExistence type="predicted"/>
<dbReference type="SUPFAM" id="SSF49493">
    <property type="entry name" value="HSP40/DnaJ peptide-binding domain"/>
    <property type="match status" value="2"/>
</dbReference>
<keyword evidence="10" id="KW-1185">Reference proteome</keyword>
<evidence type="ECO:0000259" key="7">
    <source>
        <dbReference type="PROSITE" id="PS50076"/>
    </source>
</evidence>
<name>A0A2C6LF42_9APIC</name>
<dbReference type="Proteomes" id="UP000221165">
    <property type="component" value="Unassembled WGS sequence"/>
</dbReference>
<dbReference type="Gene3D" id="2.10.230.10">
    <property type="entry name" value="Heat shock protein DnaJ, cysteine-rich domain"/>
    <property type="match status" value="1"/>
</dbReference>
<dbReference type="SMART" id="SM00271">
    <property type="entry name" value="DnaJ"/>
    <property type="match status" value="1"/>
</dbReference>
<organism evidence="9 10">
    <name type="scientific">Cystoisospora suis</name>
    <dbReference type="NCBI Taxonomy" id="483139"/>
    <lineage>
        <taxon>Eukaryota</taxon>
        <taxon>Sar</taxon>
        <taxon>Alveolata</taxon>
        <taxon>Apicomplexa</taxon>
        <taxon>Conoidasida</taxon>
        <taxon>Coccidia</taxon>
        <taxon>Eucoccidiorida</taxon>
        <taxon>Eimeriorina</taxon>
        <taxon>Sarcocystidae</taxon>
        <taxon>Cystoisospora</taxon>
    </lineage>
</organism>
<dbReference type="PROSITE" id="PS51188">
    <property type="entry name" value="ZF_CR"/>
    <property type="match status" value="1"/>
</dbReference>
<dbReference type="FunFam" id="2.60.260.20:FF:000003">
    <property type="entry name" value="DnaJ subfamily A member 2"/>
    <property type="match status" value="1"/>
</dbReference>
<dbReference type="GO" id="GO:0051082">
    <property type="term" value="F:unfolded protein binding"/>
    <property type="evidence" value="ECO:0007669"/>
    <property type="project" value="InterPro"/>
</dbReference>
<dbReference type="InterPro" id="IPR002939">
    <property type="entry name" value="DnaJ_C"/>
</dbReference>
<dbReference type="PANTHER" id="PTHR43888">
    <property type="entry name" value="DNAJ-LIKE-2, ISOFORM A-RELATED"/>
    <property type="match status" value="1"/>
</dbReference>
<dbReference type="AlphaFoldDB" id="A0A2C6LF42"/>
<dbReference type="InterPro" id="IPR036869">
    <property type="entry name" value="J_dom_sf"/>
</dbReference>
<dbReference type="InterPro" id="IPR001305">
    <property type="entry name" value="HSP_DnaJ_Cys-rich_dom"/>
</dbReference>
<evidence type="ECO:0000256" key="1">
    <source>
        <dbReference type="ARBA" id="ARBA00022723"/>
    </source>
</evidence>
<dbReference type="Pfam" id="PF00684">
    <property type="entry name" value="DnaJ_CXXCXGXG"/>
    <property type="match status" value="1"/>
</dbReference>
<dbReference type="InterPro" id="IPR044713">
    <property type="entry name" value="DNJA1/2-like"/>
</dbReference>
<dbReference type="FunFam" id="2.10.230.10:FF:000001">
    <property type="entry name" value="DnaJ subfamily A member 2"/>
    <property type="match status" value="1"/>
</dbReference>